<comment type="caution">
    <text evidence="13">The sequence shown here is derived from an EMBL/GenBank/DDBJ whole genome shotgun (WGS) entry which is preliminary data.</text>
</comment>
<dbReference type="GO" id="GO:0051701">
    <property type="term" value="P:biological process involved in interaction with host"/>
    <property type="evidence" value="ECO:0007669"/>
    <property type="project" value="TreeGrafter"/>
</dbReference>
<dbReference type="GO" id="GO:0004144">
    <property type="term" value="F:diacylglycerol O-acyltransferase activity"/>
    <property type="evidence" value="ECO:0007669"/>
    <property type="project" value="UniProtKB-EC"/>
</dbReference>
<evidence type="ECO:0000256" key="7">
    <source>
        <dbReference type="ARBA" id="ARBA00022798"/>
    </source>
</evidence>
<comment type="pathway">
    <text evidence="2">Lipid metabolism.</text>
</comment>
<accession>A0A317EA63</accession>
<dbReference type="InterPro" id="IPR045034">
    <property type="entry name" value="O-acyltransferase_WSD1-like"/>
</dbReference>
<dbReference type="EC" id="2.3.1.20" evidence="4"/>
<evidence type="ECO:0000256" key="9">
    <source>
        <dbReference type="ARBA" id="ARBA00023315"/>
    </source>
</evidence>
<evidence type="ECO:0000256" key="2">
    <source>
        <dbReference type="ARBA" id="ARBA00005189"/>
    </source>
</evidence>
<evidence type="ECO:0000256" key="10">
    <source>
        <dbReference type="ARBA" id="ARBA00048109"/>
    </source>
</evidence>
<dbReference type="PANTHER" id="PTHR31650:SF1">
    <property type="entry name" value="WAX ESTER SYNTHASE_DIACYLGLYCEROL ACYLTRANSFERASE 4-RELATED"/>
    <property type="match status" value="1"/>
</dbReference>
<name>A0A317EA63_9PROT</name>
<dbReference type="GO" id="GO:0001666">
    <property type="term" value="P:response to hypoxia"/>
    <property type="evidence" value="ECO:0007669"/>
    <property type="project" value="TreeGrafter"/>
</dbReference>
<keyword evidence="8" id="KW-0443">Lipid metabolism</keyword>
<reference evidence="14" key="1">
    <citation type="submission" date="2018-05" db="EMBL/GenBank/DDBJ databases">
        <title>Zavarzinia sp. HR-AS.</title>
        <authorList>
            <person name="Lee Y."/>
            <person name="Jeon C.O."/>
        </authorList>
    </citation>
    <scope>NUCLEOTIDE SEQUENCE [LARGE SCALE GENOMIC DNA]</scope>
    <source>
        <strain evidence="14">DSM 1231</strain>
    </source>
</reference>
<feature type="domain" description="O-acyltransferase WSD1 C-terminal" evidence="12">
    <location>
        <begin position="317"/>
        <end position="467"/>
    </location>
</feature>
<dbReference type="RefSeq" id="WP_109920690.1">
    <property type="nucleotide sequence ID" value="NZ_QGLF01000002.1"/>
</dbReference>
<proteinExistence type="inferred from homology"/>
<dbReference type="GO" id="GO:0071731">
    <property type="term" value="P:response to nitric oxide"/>
    <property type="evidence" value="ECO:0007669"/>
    <property type="project" value="TreeGrafter"/>
</dbReference>
<evidence type="ECO:0000256" key="4">
    <source>
        <dbReference type="ARBA" id="ARBA00013244"/>
    </source>
</evidence>
<dbReference type="InterPro" id="IPR023213">
    <property type="entry name" value="CAT-like_dom_sf"/>
</dbReference>
<keyword evidence="7" id="KW-0319">Glycerol metabolism</keyword>
<organism evidence="13 14">
    <name type="scientific">Zavarzinia compransoris</name>
    <dbReference type="NCBI Taxonomy" id="1264899"/>
    <lineage>
        <taxon>Bacteria</taxon>
        <taxon>Pseudomonadati</taxon>
        <taxon>Pseudomonadota</taxon>
        <taxon>Alphaproteobacteria</taxon>
        <taxon>Rhodospirillales</taxon>
        <taxon>Zavarziniaceae</taxon>
        <taxon>Zavarzinia</taxon>
    </lineage>
</organism>
<evidence type="ECO:0000259" key="11">
    <source>
        <dbReference type="Pfam" id="PF03007"/>
    </source>
</evidence>
<comment type="catalytic activity">
    <reaction evidence="10">
        <text>an acyl-CoA + a 1,2-diacyl-sn-glycerol = a triacyl-sn-glycerol + CoA</text>
        <dbReference type="Rhea" id="RHEA:10868"/>
        <dbReference type="ChEBI" id="CHEBI:17815"/>
        <dbReference type="ChEBI" id="CHEBI:57287"/>
        <dbReference type="ChEBI" id="CHEBI:58342"/>
        <dbReference type="ChEBI" id="CHEBI:64615"/>
        <dbReference type="EC" id="2.3.1.20"/>
    </reaction>
</comment>
<evidence type="ECO:0000256" key="5">
    <source>
        <dbReference type="ARBA" id="ARBA00022516"/>
    </source>
</evidence>
<dbReference type="InterPro" id="IPR009721">
    <property type="entry name" value="O-acyltransferase_WSD1_C"/>
</dbReference>
<dbReference type="GO" id="GO:0005886">
    <property type="term" value="C:plasma membrane"/>
    <property type="evidence" value="ECO:0007669"/>
    <property type="project" value="TreeGrafter"/>
</dbReference>
<evidence type="ECO:0000256" key="6">
    <source>
        <dbReference type="ARBA" id="ARBA00022679"/>
    </source>
</evidence>
<dbReference type="Proteomes" id="UP000246077">
    <property type="component" value="Unassembled WGS sequence"/>
</dbReference>
<dbReference type="InterPro" id="IPR014292">
    <property type="entry name" value="Acyl_transf_WS/DGAT"/>
</dbReference>
<keyword evidence="6 13" id="KW-0808">Transferase</keyword>
<dbReference type="GO" id="GO:0019432">
    <property type="term" value="P:triglyceride biosynthetic process"/>
    <property type="evidence" value="ECO:0007669"/>
    <property type="project" value="UniProtKB-UniPathway"/>
</dbReference>
<dbReference type="SUPFAM" id="SSF52777">
    <property type="entry name" value="CoA-dependent acyltransferases"/>
    <property type="match status" value="1"/>
</dbReference>
<feature type="domain" description="O-acyltransferase WSD1-like N-terminal" evidence="11">
    <location>
        <begin position="4"/>
        <end position="276"/>
    </location>
</feature>
<dbReference type="Pfam" id="PF03007">
    <property type="entry name" value="WS_DGAT_cat"/>
    <property type="match status" value="1"/>
</dbReference>
<dbReference type="Gene3D" id="3.30.559.10">
    <property type="entry name" value="Chloramphenicol acetyltransferase-like domain"/>
    <property type="match status" value="1"/>
</dbReference>
<dbReference type="OrthoDB" id="7440981at2"/>
<keyword evidence="14" id="KW-1185">Reference proteome</keyword>
<evidence type="ECO:0000313" key="14">
    <source>
        <dbReference type="Proteomes" id="UP000246077"/>
    </source>
</evidence>
<comment type="similarity">
    <text evidence="3">Belongs to the long-chain O-acyltransferase family.</text>
</comment>
<comment type="pathway">
    <text evidence="1">Glycerolipid metabolism; triacylglycerol biosynthesis.</text>
</comment>
<evidence type="ECO:0000256" key="3">
    <source>
        <dbReference type="ARBA" id="ARBA00009587"/>
    </source>
</evidence>
<dbReference type="EMBL" id="QGLF01000002">
    <property type="protein sequence ID" value="PWR22045.1"/>
    <property type="molecule type" value="Genomic_DNA"/>
</dbReference>
<dbReference type="Pfam" id="PF06974">
    <property type="entry name" value="WS_DGAT_C"/>
    <property type="match status" value="1"/>
</dbReference>
<dbReference type="UniPathway" id="UPA00282"/>
<keyword evidence="9 13" id="KW-0012">Acyltransferase</keyword>
<protein>
    <recommendedName>
        <fullName evidence="4">diacylglycerol O-acyltransferase</fullName>
        <ecNumber evidence="4">2.3.1.20</ecNumber>
    </recommendedName>
</protein>
<evidence type="ECO:0000256" key="8">
    <source>
        <dbReference type="ARBA" id="ARBA00023098"/>
    </source>
</evidence>
<evidence type="ECO:0000259" key="12">
    <source>
        <dbReference type="Pfam" id="PF06974"/>
    </source>
</evidence>
<evidence type="ECO:0000256" key="1">
    <source>
        <dbReference type="ARBA" id="ARBA00004771"/>
    </source>
</evidence>
<sequence>MQQLSGLDTTFLNLETNTCPMHVGGVVILEPPAGQAPQDSYRAIFDLVESRLDHIPPMRRRLLMTPFDLDHPYWIEDPDFDLVHHLRRRALPSPGDRAALAALVCELAATRLDRNLPLWELHVVEGLEGGRLAVVTKMHHAAIDGVSGAEILSTLLDLSPEPARLPPPAKPWQPDDIPSLTRRLFTTAKSLSRRPADSFRLLKTTMPALASLGREAIDRGKMILQGEATRSVMGLAPRTRFNRQITARRSYAYGGFPLAAIKALRKALGVTLNDVVLGLCAGALRRYLEERRELPDHALIAGVPMSTRADEQKGTGGNHVTFLRAALHTDIADPLLRLRRISEDMGVAKEKMRALPADLMGDWARLPSPALMARAARLYENFGIQSFHAPAFNVVISNVPGPPVPLYFAGMRVRANYPVSIPFHGVGLNITLMSYCDSIDYGLTADHDTVPDIDHFDALLQQALKDLQQAAGIA</sequence>
<gene>
    <name evidence="13" type="ORF">DKG75_08690</name>
</gene>
<dbReference type="InterPro" id="IPR004255">
    <property type="entry name" value="O-acyltransferase_WSD1_N"/>
</dbReference>
<dbReference type="PANTHER" id="PTHR31650">
    <property type="entry name" value="O-ACYLTRANSFERASE (WSD1-LIKE) FAMILY PROTEIN"/>
    <property type="match status" value="1"/>
</dbReference>
<dbReference type="GO" id="GO:0006071">
    <property type="term" value="P:glycerol metabolic process"/>
    <property type="evidence" value="ECO:0007669"/>
    <property type="project" value="UniProtKB-KW"/>
</dbReference>
<dbReference type="NCBIfam" id="TIGR02946">
    <property type="entry name" value="acyl_WS_DGAT"/>
    <property type="match status" value="1"/>
</dbReference>
<evidence type="ECO:0000313" key="13">
    <source>
        <dbReference type="EMBL" id="PWR22045.1"/>
    </source>
</evidence>
<keyword evidence="5" id="KW-0444">Lipid biosynthesis</keyword>
<dbReference type="AlphaFoldDB" id="A0A317EA63"/>